<dbReference type="OrthoDB" id="10466513at2759"/>
<sequence length="45" mass="5213">MNLSSEGTQPKMCNGWYVDKSGKRHMQLMIFPGNYLIEKLRGQPK</sequence>
<feature type="non-terminal residue" evidence="1">
    <location>
        <position position="45"/>
    </location>
</feature>
<evidence type="ECO:0000313" key="1">
    <source>
        <dbReference type="EMBL" id="CAG8731981.1"/>
    </source>
</evidence>
<gene>
    <name evidence="1" type="ORF">AMORRO_LOCUS14094</name>
</gene>
<reference evidence="1" key="1">
    <citation type="submission" date="2021-06" db="EMBL/GenBank/DDBJ databases">
        <authorList>
            <person name="Kallberg Y."/>
            <person name="Tangrot J."/>
            <person name="Rosling A."/>
        </authorList>
    </citation>
    <scope>NUCLEOTIDE SEQUENCE</scope>
    <source>
        <strain evidence="1">CL551</strain>
    </source>
</reference>
<dbReference type="AlphaFoldDB" id="A0A9N9ID54"/>
<dbReference type="Proteomes" id="UP000789342">
    <property type="component" value="Unassembled WGS sequence"/>
</dbReference>
<keyword evidence="2" id="KW-1185">Reference proteome</keyword>
<dbReference type="EMBL" id="CAJVPV010026591">
    <property type="protein sequence ID" value="CAG8731981.1"/>
    <property type="molecule type" value="Genomic_DNA"/>
</dbReference>
<organism evidence="1 2">
    <name type="scientific">Acaulospora morrowiae</name>
    <dbReference type="NCBI Taxonomy" id="94023"/>
    <lineage>
        <taxon>Eukaryota</taxon>
        <taxon>Fungi</taxon>
        <taxon>Fungi incertae sedis</taxon>
        <taxon>Mucoromycota</taxon>
        <taxon>Glomeromycotina</taxon>
        <taxon>Glomeromycetes</taxon>
        <taxon>Diversisporales</taxon>
        <taxon>Acaulosporaceae</taxon>
        <taxon>Acaulospora</taxon>
    </lineage>
</organism>
<proteinExistence type="predicted"/>
<comment type="caution">
    <text evidence="1">The sequence shown here is derived from an EMBL/GenBank/DDBJ whole genome shotgun (WGS) entry which is preliminary data.</text>
</comment>
<name>A0A9N9ID54_9GLOM</name>
<evidence type="ECO:0000313" key="2">
    <source>
        <dbReference type="Proteomes" id="UP000789342"/>
    </source>
</evidence>
<protein>
    <submittedName>
        <fullName evidence="1">13472_t:CDS:1</fullName>
    </submittedName>
</protein>
<accession>A0A9N9ID54</accession>